<evidence type="ECO:0000256" key="1">
    <source>
        <dbReference type="ARBA" id="ARBA00004117"/>
    </source>
</evidence>
<protein>
    <recommendedName>
        <fullName evidence="4">Flagellar hook-basal body complex protein FliE</fullName>
    </recommendedName>
</protein>
<dbReference type="GO" id="GO:0071973">
    <property type="term" value="P:bacterial-type flagellum-dependent cell motility"/>
    <property type="evidence" value="ECO:0007669"/>
    <property type="project" value="InterPro"/>
</dbReference>
<comment type="similarity">
    <text evidence="2 4">Belongs to the FliE family.</text>
</comment>
<dbReference type="PRINTS" id="PR01006">
    <property type="entry name" value="FLGHOOKFLIE"/>
</dbReference>
<name>A0A517ZGM9_9PLAN</name>
<dbReference type="EMBL" id="CP036276">
    <property type="protein sequence ID" value="QDU41636.1"/>
    <property type="molecule type" value="Genomic_DNA"/>
</dbReference>
<proteinExistence type="inferred from homology"/>
<reference evidence="5 6" key="1">
    <citation type="submission" date="2019-02" db="EMBL/GenBank/DDBJ databases">
        <title>Deep-cultivation of Planctomycetes and their phenomic and genomic characterization uncovers novel biology.</title>
        <authorList>
            <person name="Wiegand S."/>
            <person name="Jogler M."/>
            <person name="Boedeker C."/>
            <person name="Pinto D."/>
            <person name="Vollmers J."/>
            <person name="Rivas-Marin E."/>
            <person name="Kohn T."/>
            <person name="Peeters S.H."/>
            <person name="Heuer A."/>
            <person name="Rast P."/>
            <person name="Oberbeckmann S."/>
            <person name="Bunk B."/>
            <person name="Jeske O."/>
            <person name="Meyerdierks A."/>
            <person name="Storesund J.E."/>
            <person name="Kallscheuer N."/>
            <person name="Luecker S."/>
            <person name="Lage O.M."/>
            <person name="Pohl T."/>
            <person name="Merkel B.J."/>
            <person name="Hornburger P."/>
            <person name="Mueller R.-W."/>
            <person name="Bruemmer F."/>
            <person name="Labrenz M."/>
            <person name="Spormann A.M."/>
            <person name="Op den Camp H."/>
            <person name="Overmann J."/>
            <person name="Amann R."/>
            <person name="Jetten M.S.M."/>
            <person name="Mascher T."/>
            <person name="Medema M.H."/>
            <person name="Devos D.P."/>
            <person name="Kaster A.-K."/>
            <person name="Ovreas L."/>
            <person name="Rohde M."/>
            <person name="Galperin M.Y."/>
            <person name="Jogler C."/>
        </authorList>
    </citation>
    <scope>NUCLEOTIDE SEQUENCE [LARGE SCALE GENOMIC DNA]</scope>
    <source>
        <strain evidence="5 6">Mal52</strain>
    </source>
</reference>
<keyword evidence="5" id="KW-0282">Flagellum</keyword>
<comment type="subcellular location">
    <subcellularLocation>
        <location evidence="1 4">Bacterial flagellum basal body</location>
    </subcellularLocation>
</comment>
<dbReference type="Proteomes" id="UP000319383">
    <property type="component" value="Chromosome"/>
</dbReference>
<keyword evidence="3 4" id="KW-0975">Bacterial flagellum</keyword>
<dbReference type="AlphaFoldDB" id="A0A517ZGM9"/>
<dbReference type="PANTHER" id="PTHR34653">
    <property type="match status" value="1"/>
</dbReference>
<dbReference type="InterPro" id="IPR001624">
    <property type="entry name" value="FliE"/>
</dbReference>
<accession>A0A517ZGM9</accession>
<dbReference type="KEGG" id="sdyn:Mal52_00890"/>
<sequence length="110" mass="11875">MPGSIGGFQSNLFPAMPKMPHAPIGGAVGGAAGADAPQVNFQEALLNSINQVGMQEKQAYAAIESSLVSDEDTQVHAMMAMKKAELAFRTMIQIRNKMVDAYNEIKDMRF</sequence>
<keyword evidence="5" id="KW-0966">Cell projection</keyword>
<dbReference type="RefSeq" id="WP_145373654.1">
    <property type="nucleotide sequence ID" value="NZ_CAXBED010000013.1"/>
</dbReference>
<dbReference type="OrthoDB" id="285952at2"/>
<dbReference type="PANTHER" id="PTHR34653:SF1">
    <property type="entry name" value="FLAGELLAR HOOK-BASAL BODY COMPLEX PROTEIN FLIE"/>
    <property type="match status" value="1"/>
</dbReference>
<dbReference type="GO" id="GO:0003774">
    <property type="term" value="F:cytoskeletal motor activity"/>
    <property type="evidence" value="ECO:0007669"/>
    <property type="project" value="InterPro"/>
</dbReference>
<dbReference type="Pfam" id="PF02049">
    <property type="entry name" value="FliE"/>
    <property type="match status" value="1"/>
</dbReference>
<keyword evidence="6" id="KW-1185">Reference proteome</keyword>
<organism evidence="5 6">
    <name type="scientific">Symmachiella dynata</name>
    <dbReference type="NCBI Taxonomy" id="2527995"/>
    <lineage>
        <taxon>Bacteria</taxon>
        <taxon>Pseudomonadati</taxon>
        <taxon>Planctomycetota</taxon>
        <taxon>Planctomycetia</taxon>
        <taxon>Planctomycetales</taxon>
        <taxon>Planctomycetaceae</taxon>
        <taxon>Symmachiella</taxon>
    </lineage>
</organism>
<evidence type="ECO:0000313" key="6">
    <source>
        <dbReference type="Proteomes" id="UP000319383"/>
    </source>
</evidence>
<evidence type="ECO:0000256" key="3">
    <source>
        <dbReference type="ARBA" id="ARBA00023143"/>
    </source>
</evidence>
<dbReference type="HAMAP" id="MF_00724">
    <property type="entry name" value="FliE"/>
    <property type="match status" value="1"/>
</dbReference>
<gene>
    <name evidence="4" type="primary">fliE</name>
    <name evidence="5" type="ORF">Mal52_00890</name>
</gene>
<keyword evidence="5" id="KW-0969">Cilium</keyword>
<evidence type="ECO:0000313" key="5">
    <source>
        <dbReference type="EMBL" id="QDU41636.1"/>
    </source>
</evidence>
<dbReference type="GO" id="GO:0005198">
    <property type="term" value="F:structural molecule activity"/>
    <property type="evidence" value="ECO:0007669"/>
    <property type="project" value="InterPro"/>
</dbReference>
<dbReference type="GO" id="GO:0009425">
    <property type="term" value="C:bacterial-type flagellum basal body"/>
    <property type="evidence" value="ECO:0007669"/>
    <property type="project" value="UniProtKB-SubCell"/>
</dbReference>
<evidence type="ECO:0000256" key="4">
    <source>
        <dbReference type="HAMAP-Rule" id="MF_00724"/>
    </source>
</evidence>
<evidence type="ECO:0000256" key="2">
    <source>
        <dbReference type="ARBA" id="ARBA00009272"/>
    </source>
</evidence>